<dbReference type="GO" id="GO:0090729">
    <property type="term" value="F:toxin activity"/>
    <property type="evidence" value="ECO:0007669"/>
    <property type="project" value="UniProtKB-KW"/>
</dbReference>
<dbReference type="PANTHER" id="PTHR33653:SF1">
    <property type="entry name" value="RIBONUCLEASE VAPC2"/>
    <property type="match status" value="1"/>
</dbReference>
<comment type="cofactor">
    <cofactor evidence="1 8">
        <name>Mg(2+)</name>
        <dbReference type="ChEBI" id="CHEBI:18420"/>
    </cofactor>
</comment>
<dbReference type="AlphaFoldDB" id="A0AA51MM88"/>
<keyword evidence="8" id="KW-0800">Toxin</keyword>
<name>A0AA51MM88_9GAMM</name>
<evidence type="ECO:0000259" key="9">
    <source>
        <dbReference type="Pfam" id="PF01850"/>
    </source>
</evidence>
<dbReference type="Gene3D" id="3.40.50.1010">
    <property type="entry name" value="5'-nuclease"/>
    <property type="match status" value="1"/>
</dbReference>
<dbReference type="SUPFAM" id="SSF88723">
    <property type="entry name" value="PIN domain-like"/>
    <property type="match status" value="1"/>
</dbReference>
<evidence type="ECO:0000256" key="7">
    <source>
        <dbReference type="ARBA" id="ARBA00038093"/>
    </source>
</evidence>
<dbReference type="Pfam" id="PF01850">
    <property type="entry name" value="PIN"/>
    <property type="match status" value="1"/>
</dbReference>
<dbReference type="PANTHER" id="PTHR33653">
    <property type="entry name" value="RIBONUCLEASE VAPC2"/>
    <property type="match status" value="1"/>
</dbReference>
<dbReference type="InterPro" id="IPR022907">
    <property type="entry name" value="VapC_family"/>
</dbReference>
<comment type="similarity">
    <text evidence="7 8">Belongs to the PINc/VapC protein family.</text>
</comment>
<evidence type="ECO:0000256" key="8">
    <source>
        <dbReference type="HAMAP-Rule" id="MF_00265"/>
    </source>
</evidence>
<evidence type="ECO:0000256" key="2">
    <source>
        <dbReference type="ARBA" id="ARBA00022649"/>
    </source>
</evidence>
<keyword evidence="5 8" id="KW-0378">Hydrolase</keyword>
<dbReference type="InterPro" id="IPR002716">
    <property type="entry name" value="PIN_dom"/>
</dbReference>
<evidence type="ECO:0000313" key="11">
    <source>
        <dbReference type="EMBL" id="WML85631.1"/>
    </source>
</evidence>
<dbReference type="GO" id="GO:0016787">
    <property type="term" value="F:hydrolase activity"/>
    <property type="evidence" value="ECO:0007669"/>
    <property type="project" value="UniProtKB-KW"/>
</dbReference>
<sequence length="130" mass="14401">MVIDTSAIIAILLGEPEAEALSKAILDDPKRLMSAFSLLECSIVIESRKGEAGGRELDLLLYRLQVEIVDMNEEQTQLARAGWRQFGKGRHRAALNIGDCCSYALAKYTGEPLLFKGDDFNHSDIPYVTL</sequence>
<dbReference type="RefSeq" id="WP_308136419.1">
    <property type="nucleotide sequence ID" value="NZ_CP133197.1"/>
</dbReference>
<proteinExistence type="inferred from homology"/>
<dbReference type="EC" id="3.1.-.-" evidence="8"/>
<feature type="binding site" evidence="8">
    <location>
        <position position="99"/>
    </location>
    <ligand>
        <name>Mg(2+)</name>
        <dbReference type="ChEBI" id="CHEBI:18420"/>
    </ligand>
</feature>
<dbReference type="Proteomes" id="UP001229862">
    <property type="component" value="Chromosome"/>
</dbReference>
<dbReference type="CDD" id="cd09871">
    <property type="entry name" value="PIN_MtVapC28-VapC30-like"/>
    <property type="match status" value="1"/>
</dbReference>
<evidence type="ECO:0000256" key="1">
    <source>
        <dbReference type="ARBA" id="ARBA00001946"/>
    </source>
</evidence>
<feature type="binding site" evidence="8">
    <location>
        <position position="4"/>
    </location>
    <ligand>
        <name>Mg(2+)</name>
        <dbReference type="ChEBI" id="CHEBI:18420"/>
    </ligand>
</feature>
<keyword evidence="2 8" id="KW-1277">Toxin-antitoxin system</keyword>
<gene>
    <name evidence="8" type="primary">vapC</name>
    <name evidence="10" type="ORF">RCC75_19620</name>
    <name evidence="11" type="ORF">RCG00_15145</name>
</gene>
<evidence type="ECO:0000256" key="4">
    <source>
        <dbReference type="ARBA" id="ARBA00022723"/>
    </source>
</evidence>
<dbReference type="InterPro" id="IPR050556">
    <property type="entry name" value="Type_II_TA_system_RNase"/>
</dbReference>
<evidence type="ECO:0000313" key="12">
    <source>
        <dbReference type="Proteomes" id="UP001223336"/>
    </source>
</evidence>
<dbReference type="HAMAP" id="MF_00265">
    <property type="entry name" value="VapC_Nob1"/>
    <property type="match status" value="1"/>
</dbReference>
<evidence type="ECO:0000256" key="3">
    <source>
        <dbReference type="ARBA" id="ARBA00022722"/>
    </source>
</evidence>
<dbReference type="EMBL" id="CP133217">
    <property type="protein sequence ID" value="WML85631.1"/>
    <property type="molecule type" value="Genomic_DNA"/>
</dbReference>
<keyword evidence="4 8" id="KW-0479">Metal-binding</keyword>
<comment type="function">
    <text evidence="8">Toxic component of a toxin-antitoxin (TA) system. An RNase.</text>
</comment>
<dbReference type="GO" id="GO:0000287">
    <property type="term" value="F:magnesium ion binding"/>
    <property type="evidence" value="ECO:0007669"/>
    <property type="project" value="UniProtKB-UniRule"/>
</dbReference>
<accession>A0AA51MM88</accession>
<evidence type="ECO:0000256" key="5">
    <source>
        <dbReference type="ARBA" id="ARBA00022801"/>
    </source>
</evidence>
<dbReference type="InterPro" id="IPR029060">
    <property type="entry name" value="PIN-like_dom_sf"/>
</dbReference>
<organism evidence="11">
    <name type="scientific">Thiothrix subterranea</name>
    <dbReference type="NCBI Taxonomy" id="2735563"/>
    <lineage>
        <taxon>Bacteria</taxon>
        <taxon>Pseudomonadati</taxon>
        <taxon>Pseudomonadota</taxon>
        <taxon>Gammaproteobacteria</taxon>
        <taxon>Thiotrichales</taxon>
        <taxon>Thiotrichaceae</taxon>
        <taxon>Thiothrix</taxon>
    </lineage>
</organism>
<evidence type="ECO:0000313" key="10">
    <source>
        <dbReference type="EMBL" id="MDQ5770747.1"/>
    </source>
</evidence>
<dbReference type="Proteomes" id="UP001223336">
    <property type="component" value="Unassembled WGS sequence"/>
</dbReference>
<dbReference type="GO" id="GO:0004540">
    <property type="term" value="F:RNA nuclease activity"/>
    <property type="evidence" value="ECO:0007669"/>
    <property type="project" value="InterPro"/>
</dbReference>
<evidence type="ECO:0000256" key="6">
    <source>
        <dbReference type="ARBA" id="ARBA00022842"/>
    </source>
</evidence>
<dbReference type="EMBL" id="JAVFKN010000038">
    <property type="protein sequence ID" value="MDQ5770747.1"/>
    <property type="molecule type" value="Genomic_DNA"/>
</dbReference>
<keyword evidence="6 8" id="KW-0460">Magnesium</keyword>
<reference evidence="11 12" key="1">
    <citation type="submission" date="2023-08" db="EMBL/GenBank/DDBJ databases">
        <title>New molecular markers tilS and rpoB for phylogenetic and monitoring studies of the genus Thiothrix biodiversity.</title>
        <authorList>
            <person name="Ravin N.V."/>
            <person name="Smolyakov D."/>
            <person name="Markov N.D."/>
            <person name="Beletsky A.V."/>
            <person name="Mardanov A.V."/>
            <person name="Rudenko T.S."/>
            <person name="Grabovich M.Y."/>
        </authorList>
    </citation>
    <scope>NUCLEOTIDE SEQUENCE</scope>
    <source>
        <strain evidence="11">DNT52</strain>
        <strain evidence="10 12">H33</strain>
    </source>
</reference>
<keyword evidence="12" id="KW-1185">Reference proteome</keyword>
<keyword evidence="3 8" id="KW-0540">Nuclease</keyword>
<protein>
    <recommendedName>
        <fullName evidence="8">Ribonuclease VapC</fullName>
        <shortName evidence="8">RNase VapC</shortName>
        <ecNumber evidence="8">3.1.-.-</ecNumber>
    </recommendedName>
    <alternativeName>
        <fullName evidence="8">Toxin VapC</fullName>
    </alternativeName>
</protein>
<feature type="domain" description="PIN" evidence="9">
    <location>
        <begin position="1"/>
        <end position="122"/>
    </location>
</feature>